<dbReference type="GO" id="GO:0010468">
    <property type="term" value="P:regulation of gene expression"/>
    <property type="evidence" value="ECO:0007669"/>
    <property type="project" value="InterPro"/>
</dbReference>
<evidence type="ECO:0000313" key="2">
    <source>
        <dbReference type="Proteomes" id="UP001153076"/>
    </source>
</evidence>
<dbReference type="OrthoDB" id="1924990at2759"/>
<sequence>MQETRKFKIELKKTLEKDIDAFGDELDKVVGVCAKVGLSISYVCVVDVQTGTGLAHSPGRRYCSKEYGGPGTVLVEPFTYMLIALKDNGLPGAALAARASLLWAQDHIDHDWQRTFGYQYTTHLPTLRSDKAISMAEDKGVGGAEELHPGVPDRLFLIREGPFGIRQG</sequence>
<dbReference type="InterPro" id="IPR039349">
    <property type="entry name" value="PRIN2"/>
</dbReference>
<dbReference type="PANTHER" id="PTHR35987">
    <property type="entry name" value="PROTEIN PLASTID REDOX INSENSITIVE 2, CHLOROPLASTIC-RELATED"/>
    <property type="match status" value="1"/>
</dbReference>
<comment type="caution">
    <text evidence="1">The sequence shown here is derived from an EMBL/GenBank/DDBJ whole genome shotgun (WGS) entry which is preliminary data.</text>
</comment>
<reference evidence="1" key="1">
    <citation type="submission" date="2022-04" db="EMBL/GenBank/DDBJ databases">
        <title>Carnegiea gigantea Genome sequencing and assembly v2.</title>
        <authorList>
            <person name="Copetti D."/>
            <person name="Sanderson M.J."/>
            <person name="Burquez A."/>
            <person name="Wojciechowski M.F."/>
        </authorList>
    </citation>
    <scope>NUCLEOTIDE SEQUENCE</scope>
    <source>
        <strain evidence="1">SGP5-SGP5p</strain>
        <tissue evidence="1">Aerial part</tissue>
    </source>
</reference>
<dbReference type="PANTHER" id="PTHR35987:SF3">
    <property type="entry name" value="PROTEIN PLASTID REDOX INSENSITIVE 2-LIKE ISOFORM X1"/>
    <property type="match status" value="1"/>
</dbReference>
<dbReference type="EMBL" id="JAKOGI010000217">
    <property type="protein sequence ID" value="KAJ8439500.1"/>
    <property type="molecule type" value="Genomic_DNA"/>
</dbReference>
<keyword evidence="2" id="KW-1185">Reference proteome</keyword>
<evidence type="ECO:0000313" key="1">
    <source>
        <dbReference type="EMBL" id="KAJ8439500.1"/>
    </source>
</evidence>
<protein>
    <submittedName>
        <fullName evidence="1">Uncharacterized protein</fullName>
    </submittedName>
</protein>
<name>A0A9Q1QGD2_9CARY</name>
<accession>A0A9Q1QGD2</accession>
<dbReference type="AlphaFoldDB" id="A0A9Q1QGD2"/>
<proteinExistence type="predicted"/>
<dbReference type="Proteomes" id="UP001153076">
    <property type="component" value="Unassembled WGS sequence"/>
</dbReference>
<organism evidence="1 2">
    <name type="scientific">Carnegiea gigantea</name>
    <dbReference type="NCBI Taxonomy" id="171969"/>
    <lineage>
        <taxon>Eukaryota</taxon>
        <taxon>Viridiplantae</taxon>
        <taxon>Streptophyta</taxon>
        <taxon>Embryophyta</taxon>
        <taxon>Tracheophyta</taxon>
        <taxon>Spermatophyta</taxon>
        <taxon>Magnoliopsida</taxon>
        <taxon>eudicotyledons</taxon>
        <taxon>Gunneridae</taxon>
        <taxon>Pentapetalae</taxon>
        <taxon>Caryophyllales</taxon>
        <taxon>Cactineae</taxon>
        <taxon>Cactaceae</taxon>
        <taxon>Cactoideae</taxon>
        <taxon>Echinocereeae</taxon>
        <taxon>Carnegiea</taxon>
    </lineage>
</organism>
<gene>
    <name evidence="1" type="ORF">Cgig2_007017</name>
</gene>